<feature type="active site" description="Nucleophile" evidence="9">
    <location>
        <position position="252"/>
    </location>
</feature>
<dbReference type="PANTHER" id="PTHR12415">
    <property type="entry name" value="TYROSYL-DNA PHOSPHODIESTERASE 1"/>
    <property type="match status" value="1"/>
</dbReference>
<dbReference type="Pfam" id="PF10283">
    <property type="entry name" value="zf-CCHH"/>
    <property type="match status" value="1"/>
</dbReference>
<dbReference type="GO" id="GO:0003690">
    <property type="term" value="F:double-stranded DNA binding"/>
    <property type="evidence" value="ECO:0007669"/>
    <property type="project" value="TreeGrafter"/>
</dbReference>
<keyword evidence="5" id="KW-0378">Hydrolase</keyword>
<comment type="subcellular location">
    <subcellularLocation>
        <location evidence="1">Nucleus</location>
    </subcellularLocation>
</comment>
<accession>A0A8K0CAU0</accession>
<dbReference type="InterPro" id="IPR010347">
    <property type="entry name" value="Tdp1"/>
</dbReference>
<evidence type="ECO:0000256" key="8">
    <source>
        <dbReference type="ARBA" id="ARBA00023242"/>
    </source>
</evidence>
<feature type="active site" description="Proton donor/acceptor" evidence="9">
    <location>
        <position position="491"/>
    </location>
</feature>
<keyword evidence="4" id="KW-0227">DNA damage</keyword>
<evidence type="ECO:0000256" key="2">
    <source>
        <dbReference type="ARBA" id="ARBA00010205"/>
    </source>
</evidence>
<evidence type="ECO:0000256" key="3">
    <source>
        <dbReference type="ARBA" id="ARBA00022722"/>
    </source>
</evidence>
<dbReference type="AlphaFoldDB" id="A0A8K0CAU0"/>
<evidence type="ECO:0000256" key="9">
    <source>
        <dbReference type="PIRSR" id="PIRSR610347-1"/>
    </source>
</evidence>
<dbReference type="EMBL" id="VTPC01090222">
    <property type="protein sequence ID" value="KAF2884090.1"/>
    <property type="molecule type" value="Genomic_DNA"/>
</dbReference>
<proteinExistence type="inferred from homology"/>
<evidence type="ECO:0000256" key="4">
    <source>
        <dbReference type="ARBA" id="ARBA00022763"/>
    </source>
</evidence>
<dbReference type="SUPFAM" id="SSF56024">
    <property type="entry name" value="Phospholipase D/nuclease"/>
    <property type="match status" value="2"/>
</dbReference>
<dbReference type="GO" id="GO:0004527">
    <property type="term" value="F:exonuclease activity"/>
    <property type="evidence" value="ECO:0007669"/>
    <property type="project" value="UniProtKB-KW"/>
</dbReference>
<dbReference type="GO" id="GO:0017005">
    <property type="term" value="F:3'-tyrosyl-DNA phosphodiesterase activity"/>
    <property type="evidence" value="ECO:0007669"/>
    <property type="project" value="TreeGrafter"/>
</dbReference>
<evidence type="ECO:0000256" key="12">
    <source>
        <dbReference type="SAM" id="MobiDB-lite"/>
    </source>
</evidence>
<evidence type="ECO:0000256" key="5">
    <source>
        <dbReference type="ARBA" id="ARBA00022801"/>
    </source>
</evidence>
<dbReference type="CDD" id="cd09193">
    <property type="entry name" value="PLDc_mTdp1_1"/>
    <property type="match status" value="1"/>
</dbReference>
<feature type="site" description="Interaction with DNA" evidence="11">
    <location>
        <position position="516"/>
    </location>
</feature>
<evidence type="ECO:0000313" key="15">
    <source>
        <dbReference type="Proteomes" id="UP000801492"/>
    </source>
</evidence>
<evidence type="ECO:0000256" key="11">
    <source>
        <dbReference type="PIRSR" id="PIRSR610347-3"/>
    </source>
</evidence>
<evidence type="ECO:0000256" key="6">
    <source>
        <dbReference type="ARBA" id="ARBA00022839"/>
    </source>
</evidence>
<evidence type="ECO:0000313" key="14">
    <source>
        <dbReference type="EMBL" id="KAF2884090.1"/>
    </source>
</evidence>
<dbReference type="Pfam" id="PF06087">
    <property type="entry name" value="Tyr-DNA_phospho"/>
    <property type="match status" value="1"/>
</dbReference>
<dbReference type="GO" id="GO:0006281">
    <property type="term" value="P:DNA repair"/>
    <property type="evidence" value="ECO:0007669"/>
    <property type="project" value="UniProtKB-KW"/>
</dbReference>
<evidence type="ECO:0000256" key="7">
    <source>
        <dbReference type="ARBA" id="ARBA00023204"/>
    </source>
</evidence>
<dbReference type="Proteomes" id="UP000801492">
    <property type="component" value="Unassembled WGS sequence"/>
</dbReference>
<evidence type="ECO:0000256" key="1">
    <source>
        <dbReference type="ARBA" id="ARBA00004123"/>
    </source>
</evidence>
<feature type="binding site" evidence="10">
    <location>
        <position position="254"/>
    </location>
    <ligand>
        <name>substrate</name>
    </ligand>
</feature>
<sequence>MDAFLLKRKVQDANSHDNAKKTCKEKCPHAAKCYRRNPHHFKEFDHPHLDALLEKGEFLELPPDYPQDKQVVKEQLEVLRGLRNVKPKLEQVASAKEHVEERPSSSSVSKVGDKRLSSRNKSTSYTAQTSSTVSNKSSNMKPMAERLKENGPYNLFFTTIPDAPQTHTQQNSITFTDLLCPSLGELKCSLQINFMIDIAWLMEQYLKAGQGKKPLTILYGDEWPDMKKYIELMLPNVTEHLVKIKDPFGIHHSKVGIYVYSDNSLRVVVSTANLYYEDWNYYCQGLWISPLCPVLPEDSPDKAGESPTNFKSTLLSYLQQYNIGVLKTWIDYVKRADFSNVKVFLITSVPGKYTSVGKPVHCHLHSVGELLSHHCVLPAKTTPTSEGPLSWGVLAQSSSIGSLGKVPAEWLRGTLLRSLASHKDCRLPANSNSTLSIIFPTKDNVLSSYYGPQGGGCLPYSKSVHEKQKWLKDYLHQWKADHTNRSRAMPHIKTYCRVSPCTTKLAWFLITSANISKSAWGGNITKAGTSYVRSYEVGVLFLPKYFEETYFQIKDTGDDTKLFPFIYDIPLTPYKNADEPWCN</sequence>
<keyword evidence="15" id="KW-1185">Reference proteome</keyword>
<evidence type="ECO:0000259" key="13">
    <source>
        <dbReference type="Pfam" id="PF10283"/>
    </source>
</evidence>
<evidence type="ECO:0000256" key="10">
    <source>
        <dbReference type="PIRSR" id="PIRSR610347-2"/>
    </source>
</evidence>
<feature type="region of interest" description="Disordered" evidence="12">
    <location>
        <begin position="93"/>
        <end position="140"/>
    </location>
</feature>
<dbReference type="InterPro" id="IPR019406">
    <property type="entry name" value="APLF_PBZ"/>
</dbReference>
<protein>
    <recommendedName>
        <fullName evidence="13">PBZ-type domain-containing protein</fullName>
    </recommendedName>
</protein>
<dbReference type="PANTHER" id="PTHR12415:SF0">
    <property type="entry name" value="TYROSYL-DNA PHOSPHODIESTERASE 1"/>
    <property type="match status" value="1"/>
</dbReference>
<keyword evidence="8" id="KW-0539">Nucleus</keyword>
<keyword evidence="6" id="KW-0269">Exonuclease</keyword>
<comment type="similarity">
    <text evidence="2">Belongs to the tyrosyl-DNA phosphodiesterase family.</text>
</comment>
<dbReference type="Gene3D" id="3.30.870.10">
    <property type="entry name" value="Endonuclease Chain A"/>
    <property type="match status" value="2"/>
</dbReference>
<keyword evidence="3" id="KW-0540">Nuclease</keyword>
<dbReference type="GO" id="GO:0005634">
    <property type="term" value="C:nucleus"/>
    <property type="evidence" value="ECO:0007669"/>
    <property type="project" value="UniProtKB-SubCell"/>
</dbReference>
<dbReference type="GO" id="GO:0003697">
    <property type="term" value="F:single-stranded DNA binding"/>
    <property type="evidence" value="ECO:0007669"/>
    <property type="project" value="TreeGrafter"/>
</dbReference>
<keyword evidence="7" id="KW-0234">DNA repair</keyword>
<comment type="caution">
    <text evidence="14">The sequence shown here is derived from an EMBL/GenBank/DDBJ whole genome shotgun (WGS) entry which is preliminary data.</text>
</comment>
<feature type="domain" description="PBZ-type" evidence="13">
    <location>
        <begin position="24"/>
        <end position="48"/>
    </location>
</feature>
<gene>
    <name evidence="14" type="ORF">ILUMI_22058</name>
</gene>
<reference evidence="14" key="1">
    <citation type="submission" date="2019-08" db="EMBL/GenBank/DDBJ databases">
        <title>The genome of the North American firefly Photinus pyralis.</title>
        <authorList>
            <consortium name="Photinus pyralis genome working group"/>
            <person name="Fallon T.R."/>
            <person name="Sander Lower S.E."/>
            <person name="Weng J.-K."/>
        </authorList>
    </citation>
    <scope>NUCLEOTIDE SEQUENCE</scope>
    <source>
        <strain evidence="14">TRF0915ILg1</strain>
        <tissue evidence="14">Whole body</tissue>
    </source>
</reference>
<feature type="binding site" evidence="10">
    <location>
        <position position="493"/>
    </location>
    <ligand>
        <name>substrate</name>
    </ligand>
</feature>
<dbReference type="OrthoDB" id="47785at2759"/>
<name>A0A8K0CAU0_IGNLU</name>
<feature type="compositionally biased region" description="Polar residues" evidence="12">
    <location>
        <begin position="119"/>
        <end position="140"/>
    </location>
</feature>
<organism evidence="14 15">
    <name type="scientific">Ignelater luminosus</name>
    <name type="common">Cucubano</name>
    <name type="synonym">Pyrophorus luminosus</name>
    <dbReference type="NCBI Taxonomy" id="2038154"/>
    <lineage>
        <taxon>Eukaryota</taxon>
        <taxon>Metazoa</taxon>
        <taxon>Ecdysozoa</taxon>
        <taxon>Arthropoda</taxon>
        <taxon>Hexapoda</taxon>
        <taxon>Insecta</taxon>
        <taxon>Pterygota</taxon>
        <taxon>Neoptera</taxon>
        <taxon>Endopterygota</taxon>
        <taxon>Coleoptera</taxon>
        <taxon>Polyphaga</taxon>
        <taxon>Elateriformia</taxon>
        <taxon>Elateroidea</taxon>
        <taxon>Elateridae</taxon>
        <taxon>Agrypninae</taxon>
        <taxon>Pyrophorini</taxon>
        <taxon>Ignelater</taxon>
    </lineage>
</organism>